<dbReference type="EMBL" id="CP026513">
    <property type="protein sequence ID" value="AZP36263.1"/>
    <property type="molecule type" value="Genomic_DNA"/>
</dbReference>
<dbReference type="Pfam" id="PF04307">
    <property type="entry name" value="YdjM"/>
    <property type="match status" value="1"/>
</dbReference>
<reference evidence="2 3" key="1">
    <citation type="journal article" date="2018" name="Genome Biol. Evol.">
        <title>Partnering With a Pest: Genomes of Hemlock Woolly Adelgid Symbionts Reveal Atypical Nutritional Provisioning Patterns in Dual-Obligate Bacteria.</title>
        <authorList>
            <person name="Weglarz K.M."/>
            <person name="Havill N.P."/>
            <person name="Burke G.R."/>
            <person name="von Dohlen C.D."/>
        </authorList>
    </citation>
    <scope>NUCLEOTIDE SEQUENCE [LARGE SCALE GENOMIC DNA]</scope>
    <source>
        <strain evidence="2">ENA</strain>
    </source>
</reference>
<keyword evidence="1" id="KW-0472">Membrane</keyword>
<name>A0A3Q9CP70_9ENTR</name>
<dbReference type="AlphaFoldDB" id="A0A3Q9CP70"/>
<dbReference type="PANTHER" id="PTHR35531">
    <property type="entry name" value="INNER MEMBRANE PROTEIN YBCI-RELATED"/>
    <property type="match status" value="1"/>
</dbReference>
<sequence length="165" mass="19706">MTFSGHFIFSISIIIIIKKINLFNNLSKINLIKLIIICILSSSLPDLDHPNSIIGKKFYYISKLFYKFFGHRGFTHSILSIIIFYYILNLLIFFNLYIPKYIIYSLIIGYTSHIIGDMFTYNGVPLLWPCKWKFTIFIFKKKKNKEKKFCFIFFLISIFLYFLKI</sequence>
<keyword evidence="3" id="KW-1185">Reference proteome</keyword>
<dbReference type="RefSeq" id="WP_126071529.1">
    <property type="nucleotide sequence ID" value="NZ_CP026513.1"/>
</dbReference>
<protein>
    <submittedName>
        <fullName evidence="2">Inner membrane protein YdjM</fullName>
    </submittedName>
</protein>
<proteinExistence type="predicted"/>
<dbReference type="PIRSF" id="PIRSF030780">
    <property type="entry name" value="Md_memb_hyd_prd"/>
    <property type="match status" value="1"/>
</dbReference>
<evidence type="ECO:0000313" key="3">
    <source>
        <dbReference type="Proteomes" id="UP000274458"/>
    </source>
</evidence>
<feature type="transmembrane region" description="Helical" evidence="1">
    <location>
        <begin position="6"/>
        <end position="23"/>
    </location>
</feature>
<evidence type="ECO:0000256" key="1">
    <source>
        <dbReference type="SAM" id="Phobius"/>
    </source>
</evidence>
<accession>A0A3Q9CP70</accession>
<keyword evidence="1" id="KW-1133">Transmembrane helix</keyword>
<dbReference type="InterPro" id="IPR007404">
    <property type="entry name" value="YdjM-like"/>
</dbReference>
<feature type="transmembrane region" description="Helical" evidence="1">
    <location>
        <begin position="73"/>
        <end position="96"/>
    </location>
</feature>
<evidence type="ECO:0000313" key="2">
    <source>
        <dbReference type="EMBL" id="AZP36263.1"/>
    </source>
</evidence>
<dbReference type="InterPro" id="IPR016956">
    <property type="entry name" value="YdjM"/>
</dbReference>
<dbReference type="OrthoDB" id="5459053at2"/>
<dbReference type="Proteomes" id="UP000274458">
    <property type="component" value="Chromosome"/>
</dbReference>
<feature type="transmembrane region" description="Helical" evidence="1">
    <location>
        <begin position="102"/>
        <end position="128"/>
    </location>
</feature>
<dbReference type="KEGG" id="aade:C3B56_00154"/>
<organism evidence="2 3">
    <name type="scientific">Candidatus Annandia adelgestsuga</name>
    <dbReference type="NCBI Taxonomy" id="1302411"/>
    <lineage>
        <taxon>Bacteria</taxon>
        <taxon>Pseudomonadati</taxon>
        <taxon>Pseudomonadota</taxon>
        <taxon>Gammaproteobacteria</taxon>
        <taxon>Enterobacterales</taxon>
        <taxon>Enterobacteriaceae</taxon>
        <taxon>Candidatus Annandia</taxon>
    </lineage>
</organism>
<gene>
    <name evidence="2" type="primary">ydjM</name>
    <name evidence="2" type="ORF">C3B56_00154</name>
</gene>
<dbReference type="PANTHER" id="PTHR35531:SF1">
    <property type="entry name" value="INNER MEMBRANE PROTEIN YBCI-RELATED"/>
    <property type="match status" value="1"/>
</dbReference>
<feature type="transmembrane region" description="Helical" evidence="1">
    <location>
        <begin position="149"/>
        <end position="164"/>
    </location>
</feature>
<keyword evidence="1" id="KW-0812">Transmembrane</keyword>